<proteinExistence type="inferred from homology"/>
<dbReference type="Gene3D" id="2.60.15.10">
    <property type="entry name" value="F0F1 ATP synthase delta/epsilon subunit, N-terminal"/>
    <property type="match status" value="1"/>
</dbReference>
<dbReference type="SUPFAM" id="SSF51344">
    <property type="entry name" value="Epsilon subunit of F1F0-ATP synthase N-terminal domain"/>
    <property type="match status" value="1"/>
</dbReference>
<keyword evidence="5 8" id="KW-0472">Membrane</keyword>
<keyword evidence="8" id="KW-1003">Cell membrane</keyword>
<dbReference type="NCBIfam" id="NF009977">
    <property type="entry name" value="PRK13442.1"/>
    <property type="match status" value="1"/>
</dbReference>
<evidence type="ECO:0000256" key="4">
    <source>
        <dbReference type="ARBA" id="ARBA00023065"/>
    </source>
</evidence>
<dbReference type="PANTHER" id="PTHR13822:SF10">
    <property type="entry name" value="ATP SYNTHASE EPSILON CHAIN, CHLOROPLASTIC"/>
    <property type="match status" value="1"/>
</dbReference>
<dbReference type="GO" id="GO:0005886">
    <property type="term" value="C:plasma membrane"/>
    <property type="evidence" value="ECO:0007669"/>
    <property type="project" value="UniProtKB-SubCell"/>
</dbReference>
<keyword evidence="3 8" id="KW-0813">Transport</keyword>
<evidence type="ECO:0000256" key="8">
    <source>
        <dbReference type="HAMAP-Rule" id="MF_00530"/>
    </source>
</evidence>
<dbReference type="NCBIfam" id="TIGR01216">
    <property type="entry name" value="ATP_synt_epsi"/>
    <property type="match status" value="1"/>
</dbReference>
<dbReference type="HAMAP" id="MF_00530">
    <property type="entry name" value="ATP_synth_epsil_bac"/>
    <property type="match status" value="1"/>
</dbReference>
<comment type="subunit">
    <text evidence="8 9">F-type ATPases have 2 components, CF(1) - the catalytic core - and CF(0) - the membrane proton channel. CF(1) has five subunits: alpha(3), beta(3), gamma(1), delta(1), epsilon(1). CF(0) has three main subunits: a, b and c.</text>
</comment>
<accession>A0A6J4LA96</accession>
<keyword evidence="4 8" id="KW-0406">Ion transport</keyword>
<feature type="domain" description="ATP synthase F1 complex delta/epsilon subunit N-terminal" evidence="10">
    <location>
        <begin position="6"/>
        <end position="85"/>
    </location>
</feature>
<keyword evidence="11" id="KW-0378">Hydrolase</keyword>
<dbReference type="InterPro" id="IPR036771">
    <property type="entry name" value="ATPsynth_dsu/esu_N"/>
</dbReference>
<dbReference type="GO" id="GO:0005524">
    <property type="term" value="F:ATP binding"/>
    <property type="evidence" value="ECO:0007669"/>
    <property type="project" value="UniProtKB-UniRule"/>
</dbReference>
<dbReference type="GO" id="GO:0045259">
    <property type="term" value="C:proton-transporting ATP synthase complex"/>
    <property type="evidence" value="ECO:0007669"/>
    <property type="project" value="UniProtKB-KW"/>
</dbReference>
<evidence type="ECO:0000259" key="10">
    <source>
        <dbReference type="Pfam" id="PF02823"/>
    </source>
</evidence>
<evidence type="ECO:0000256" key="1">
    <source>
        <dbReference type="ARBA" id="ARBA00004202"/>
    </source>
</evidence>
<evidence type="ECO:0000256" key="5">
    <source>
        <dbReference type="ARBA" id="ARBA00023136"/>
    </source>
</evidence>
<keyword evidence="8" id="KW-0375">Hydrogen ion transport</keyword>
<sequence length="133" mass="14428">MSDAVLQVEVVSAERLVWSGEASMVRARTTEGELGILPNHAPLLSLLVQGFVDIRASDDESWVVAVDAGFVSVAANRVSILAGRALPSHEIELEKRRQDLERRRATGGDVDDAEEAAEQAWLEAQVRAVEHAS</sequence>
<evidence type="ECO:0000256" key="3">
    <source>
        <dbReference type="ARBA" id="ARBA00022448"/>
    </source>
</evidence>
<evidence type="ECO:0000256" key="9">
    <source>
        <dbReference type="RuleBase" id="RU003656"/>
    </source>
</evidence>
<evidence type="ECO:0000256" key="6">
    <source>
        <dbReference type="ARBA" id="ARBA00023196"/>
    </source>
</evidence>
<dbReference type="GO" id="GO:0016787">
    <property type="term" value="F:hydrolase activity"/>
    <property type="evidence" value="ECO:0007669"/>
    <property type="project" value="UniProtKB-KW"/>
</dbReference>
<dbReference type="InterPro" id="IPR001469">
    <property type="entry name" value="ATP_synth_F1_dsu/esu"/>
</dbReference>
<dbReference type="CDD" id="cd12152">
    <property type="entry name" value="F1-ATPase_delta"/>
    <property type="match status" value="1"/>
</dbReference>
<comment type="similarity">
    <text evidence="2 8 9">Belongs to the ATPase epsilon chain family.</text>
</comment>
<comment type="function">
    <text evidence="8">Produces ATP from ADP in the presence of a proton gradient across the membrane.</text>
</comment>
<dbReference type="InterPro" id="IPR020546">
    <property type="entry name" value="ATP_synth_F1_dsu/esu_N"/>
</dbReference>
<dbReference type="PANTHER" id="PTHR13822">
    <property type="entry name" value="ATP SYNTHASE DELTA/EPSILON CHAIN"/>
    <property type="match status" value="1"/>
</dbReference>
<dbReference type="EMBL" id="CADCUI010000002">
    <property type="protein sequence ID" value="CAA9325431.1"/>
    <property type="molecule type" value="Genomic_DNA"/>
</dbReference>
<evidence type="ECO:0000256" key="7">
    <source>
        <dbReference type="ARBA" id="ARBA00023310"/>
    </source>
</evidence>
<gene>
    <name evidence="8" type="primary">atpC</name>
    <name evidence="11" type="ORF">AVDCRST_MAG34-334</name>
</gene>
<keyword evidence="6 8" id="KW-0139">CF(1)</keyword>
<evidence type="ECO:0000313" key="11">
    <source>
        <dbReference type="EMBL" id="CAA9325431.1"/>
    </source>
</evidence>
<evidence type="ECO:0000256" key="2">
    <source>
        <dbReference type="ARBA" id="ARBA00005712"/>
    </source>
</evidence>
<keyword evidence="7 8" id="KW-0066">ATP synthesis</keyword>
<dbReference type="Pfam" id="PF02823">
    <property type="entry name" value="ATP-synt_DE_N"/>
    <property type="match status" value="1"/>
</dbReference>
<dbReference type="GO" id="GO:0046933">
    <property type="term" value="F:proton-transporting ATP synthase activity, rotational mechanism"/>
    <property type="evidence" value="ECO:0007669"/>
    <property type="project" value="UniProtKB-UniRule"/>
</dbReference>
<organism evidence="11">
    <name type="scientific">uncultured Nocardioidaceae bacterium</name>
    <dbReference type="NCBI Taxonomy" id="253824"/>
    <lineage>
        <taxon>Bacteria</taxon>
        <taxon>Bacillati</taxon>
        <taxon>Actinomycetota</taxon>
        <taxon>Actinomycetes</taxon>
        <taxon>Propionibacteriales</taxon>
        <taxon>Nocardioidaceae</taxon>
        <taxon>environmental samples</taxon>
    </lineage>
</organism>
<name>A0A6J4LA96_9ACTN</name>
<dbReference type="AlphaFoldDB" id="A0A6J4LA96"/>
<reference evidence="11" key="1">
    <citation type="submission" date="2020-02" db="EMBL/GenBank/DDBJ databases">
        <authorList>
            <person name="Meier V. D."/>
        </authorList>
    </citation>
    <scope>NUCLEOTIDE SEQUENCE</scope>
    <source>
        <strain evidence="11">AVDCRST_MAG34</strain>
    </source>
</reference>
<protein>
    <recommendedName>
        <fullName evidence="8">ATP synthase epsilon chain</fullName>
    </recommendedName>
    <alternativeName>
        <fullName evidence="8">ATP synthase F1 sector epsilon subunit</fullName>
    </alternativeName>
    <alternativeName>
        <fullName evidence="8">F-ATPase epsilon subunit</fullName>
    </alternativeName>
</protein>
<comment type="subcellular location">
    <subcellularLocation>
        <location evidence="1 8">Cell membrane</location>
        <topology evidence="1 8">Peripheral membrane protein</topology>
    </subcellularLocation>
</comment>